<gene>
    <name evidence="2" type="ORF">NHF51_07565</name>
</gene>
<keyword evidence="1" id="KW-0732">Signal</keyword>
<proteinExistence type="predicted"/>
<dbReference type="Proteomes" id="UP001056890">
    <property type="component" value="Chromosome"/>
</dbReference>
<evidence type="ECO:0000313" key="2">
    <source>
        <dbReference type="EMBL" id="USV58987.1"/>
    </source>
</evidence>
<protein>
    <recommendedName>
        <fullName evidence="4">Lipoprotein</fullName>
    </recommendedName>
</protein>
<dbReference type="EMBL" id="CP099717">
    <property type="protein sequence ID" value="USV58987.1"/>
    <property type="molecule type" value="Genomic_DNA"/>
</dbReference>
<feature type="chain" id="PRO_5041920826" description="Lipoprotein" evidence="1">
    <location>
        <begin position="20"/>
        <end position="174"/>
    </location>
</feature>
<dbReference type="AlphaFoldDB" id="A0AAE9SF11"/>
<keyword evidence="3" id="KW-1185">Reference proteome</keyword>
<evidence type="ECO:0000313" key="3">
    <source>
        <dbReference type="Proteomes" id="UP001056890"/>
    </source>
</evidence>
<dbReference type="RefSeq" id="WP_252996063.1">
    <property type="nucleotide sequence ID" value="NZ_CP099717.1"/>
</dbReference>
<organism evidence="2 3">
    <name type="scientific">Aeromonas encheleia</name>
    <dbReference type="NCBI Taxonomy" id="73010"/>
    <lineage>
        <taxon>Bacteria</taxon>
        <taxon>Pseudomonadati</taxon>
        <taxon>Pseudomonadota</taxon>
        <taxon>Gammaproteobacteria</taxon>
        <taxon>Aeromonadales</taxon>
        <taxon>Aeromonadaceae</taxon>
        <taxon>Aeromonas</taxon>
    </lineage>
</organism>
<feature type="signal peptide" evidence="1">
    <location>
        <begin position="1"/>
        <end position="19"/>
    </location>
</feature>
<sequence length="174" mass="17940">MKKTMITLSMLLLAGVAQAQVPDFSASCPGNIKAHAESGVVSINGKNATVKKFSPTYYEAKSGKTTLSIMNEGGLSISYTVKHGGNGICQTEQAAVASTAQAAYNGSNSQTKPAEKACLKAVAKESGAAQSSLVIDYVAESQAATGVDIKVANDVKLWRCVSDAQGHVQGISRG</sequence>
<name>A0AAE9SF11_9GAMM</name>
<evidence type="ECO:0000256" key="1">
    <source>
        <dbReference type="SAM" id="SignalP"/>
    </source>
</evidence>
<accession>A0AAE9SF11</accession>
<reference evidence="2" key="1">
    <citation type="submission" date="2022-06" db="EMBL/GenBank/DDBJ databases">
        <title>Complete Genome of Aeromonas sp. Strain SOD01 Isolated from an Urban Freshwater Stream.</title>
        <authorList>
            <person name="Williams L.E."/>
            <person name="Brysgel T."/>
            <person name="Capestro E.M."/>
            <person name="Foltz G.V."/>
            <person name="Gardner A.E."/>
            <person name="Ingrassia J."/>
            <person name="Peterson E."/>
            <person name="Arruda J."/>
            <person name="Flaherty I."/>
            <person name="Hunt M."/>
            <person name="Pappas G."/>
            <person name="Ramsaran S."/>
            <person name="Rocha M."/>
        </authorList>
    </citation>
    <scope>NUCLEOTIDE SEQUENCE</scope>
    <source>
        <strain evidence="2">SOD01</strain>
    </source>
</reference>
<evidence type="ECO:0008006" key="4">
    <source>
        <dbReference type="Google" id="ProtNLM"/>
    </source>
</evidence>